<comment type="subcellular location">
    <subcellularLocation>
        <location evidence="1">Nucleus</location>
    </subcellularLocation>
</comment>
<dbReference type="SUPFAM" id="SSF46689">
    <property type="entry name" value="Homeodomain-like"/>
    <property type="match status" value="1"/>
</dbReference>
<dbReference type="AlphaFoldDB" id="A0A9P0P8X3"/>
<dbReference type="Gene3D" id="1.10.10.60">
    <property type="entry name" value="Homeodomain-like"/>
    <property type="match status" value="1"/>
</dbReference>
<dbReference type="EMBL" id="CAKOFQ010006832">
    <property type="protein sequence ID" value="CAH1975088.1"/>
    <property type="molecule type" value="Genomic_DNA"/>
</dbReference>
<name>A0A9P0P8X3_ACAOB</name>
<sequence>MMTMIICHKLFYTPLSNTVLLKHPEKCQNVRKQAIQSVKEKKFSLREAADRYVVPRSTLNKGQQVNLVPKLGRFENTFSEDHLQNVKDLDNRLMPFLRLAFQFAERLKIPLRTPESTSIARAVDLTNLKWTAFMIISTNYYRKRNSVHPEYTMLMKLEFLLLTRMKK</sequence>
<organism evidence="3 4">
    <name type="scientific">Acanthoscelides obtectus</name>
    <name type="common">Bean weevil</name>
    <name type="synonym">Bruchus obtectus</name>
    <dbReference type="NCBI Taxonomy" id="200917"/>
    <lineage>
        <taxon>Eukaryota</taxon>
        <taxon>Metazoa</taxon>
        <taxon>Ecdysozoa</taxon>
        <taxon>Arthropoda</taxon>
        <taxon>Hexapoda</taxon>
        <taxon>Insecta</taxon>
        <taxon>Pterygota</taxon>
        <taxon>Neoptera</taxon>
        <taxon>Endopterygota</taxon>
        <taxon>Coleoptera</taxon>
        <taxon>Polyphaga</taxon>
        <taxon>Cucujiformia</taxon>
        <taxon>Chrysomeloidea</taxon>
        <taxon>Chrysomelidae</taxon>
        <taxon>Bruchinae</taxon>
        <taxon>Bruchini</taxon>
        <taxon>Acanthoscelides</taxon>
    </lineage>
</organism>
<proteinExistence type="predicted"/>
<comment type="caution">
    <text evidence="3">The sequence shown here is derived from an EMBL/GenBank/DDBJ whole genome shotgun (WGS) entry which is preliminary data.</text>
</comment>
<evidence type="ECO:0000259" key="2">
    <source>
        <dbReference type="Pfam" id="PF05225"/>
    </source>
</evidence>
<gene>
    <name evidence="3" type="ORF">ACAOBT_LOCUS11437</name>
</gene>
<dbReference type="InterPro" id="IPR007889">
    <property type="entry name" value="HTH_Psq"/>
</dbReference>
<dbReference type="GO" id="GO:0003677">
    <property type="term" value="F:DNA binding"/>
    <property type="evidence" value="ECO:0007669"/>
    <property type="project" value="InterPro"/>
</dbReference>
<feature type="domain" description="HTH psq-type" evidence="2">
    <location>
        <begin position="33"/>
        <end position="60"/>
    </location>
</feature>
<dbReference type="OrthoDB" id="6778307at2759"/>
<evidence type="ECO:0000313" key="3">
    <source>
        <dbReference type="EMBL" id="CAH1975088.1"/>
    </source>
</evidence>
<keyword evidence="4" id="KW-1185">Reference proteome</keyword>
<reference evidence="3" key="1">
    <citation type="submission" date="2022-03" db="EMBL/GenBank/DDBJ databases">
        <authorList>
            <person name="Sayadi A."/>
        </authorList>
    </citation>
    <scope>NUCLEOTIDE SEQUENCE</scope>
</reference>
<accession>A0A9P0P8X3</accession>
<protein>
    <recommendedName>
        <fullName evidence="2">HTH psq-type domain-containing protein</fullName>
    </recommendedName>
</protein>
<dbReference type="Proteomes" id="UP001152888">
    <property type="component" value="Unassembled WGS sequence"/>
</dbReference>
<evidence type="ECO:0000313" key="4">
    <source>
        <dbReference type="Proteomes" id="UP001152888"/>
    </source>
</evidence>
<dbReference type="GO" id="GO:0005634">
    <property type="term" value="C:nucleus"/>
    <property type="evidence" value="ECO:0007669"/>
    <property type="project" value="UniProtKB-SubCell"/>
</dbReference>
<dbReference type="InterPro" id="IPR009057">
    <property type="entry name" value="Homeodomain-like_sf"/>
</dbReference>
<dbReference type="Pfam" id="PF05225">
    <property type="entry name" value="HTH_psq"/>
    <property type="match status" value="1"/>
</dbReference>
<evidence type="ECO:0000256" key="1">
    <source>
        <dbReference type="ARBA" id="ARBA00004123"/>
    </source>
</evidence>